<feature type="transmembrane region" description="Helical" evidence="1">
    <location>
        <begin position="102"/>
        <end position="122"/>
    </location>
</feature>
<evidence type="ECO:0000313" key="4">
    <source>
        <dbReference type="Proteomes" id="UP001267003"/>
    </source>
</evidence>
<organism evidence="3 4">
    <name type="scientific">Lactiplantibacillus pentosus</name>
    <name type="common">Lactobacillus pentosus</name>
    <dbReference type="NCBI Taxonomy" id="1589"/>
    <lineage>
        <taxon>Bacteria</taxon>
        <taxon>Bacillati</taxon>
        <taxon>Bacillota</taxon>
        <taxon>Bacilli</taxon>
        <taxon>Lactobacillales</taxon>
        <taxon>Lactobacillaceae</taxon>
        <taxon>Lactiplantibacillus</taxon>
    </lineage>
</organism>
<dbReference type="EMBL" id="JAVLAQ010000001">
    <property type="protein sequence ID" value="MDT6989297.1"/>
    <property type="molecule type" value="Genomic_DNA"/>
</dbReference>
<feature type="transmembrane region" description="Helical" evidence="1">
    <location>
        <begin position="134"/>
        <end position="156"/>
    </location>
</feature>
<keyword evidence="1" id="KW-1133">Transmembrane helix</keyword>
<dbReference type="PANTHER" id="PTHR40448:SF1">
    <property type="entry name" value="TWO-COMPONENT SENSOR HISTIDINE KINASE"/>
    <property type="match status" value="1"/>
</dbReference>
<feature type="transmembrane region" description="Helical" evidence="1">
    <location>
        <begin position="48"/>
        <end position="66"/>
    </location>
</feature>
<feature type="transmembrane region" description="Helical" evidence="1">
    <location>
        <begin position="72"/>
        <end position="90"/>
    </location>
</feature>
<comment type="caution">
    <text evidence="3">The sequence shown here is derived from an EMBL/GenBank/DDBJ whole genome shotgun (WGS) entry which is preliminary data.</text>
</comment>
<accession>A0AAW8VUS4</accession>
<name>A0AAW8VUS4_LACPE</name>
<dbReference type="Pfam" id="PF14501">
    <property type="entry name" value="HATPase_c_5"/>
    <property type="match status" value="1"/>
</dbReference>
<evidence type="ECO:0000313" key="3">
    <source>
        <dbReference type="EMBL" id="MDT6989297.1"/>
    </source>
</evidence>
<keyword evidence="1" id="KW-0812">Transmembrane</keyword>
<keyword evidence="1" id="KW-0472">Membrane</keyword>
<dbReference type="AlphaFoldDB" id="A0AAW8VUS4"/>
<protein>
    <submittedName>
        <fullName evidence="3">GHKL domain-containing protein</fullName>
    </submittedName>
</protein>
<dbReference type="RefSeq" id="WP_216780626.1">
    <property type="nucleotide sequence ID" value="NZ_JAGXBR010000025.1"/>
</dbReference>
<feature type="transmembrane region" description="Helical" evidence="1">
    <location>
        <begin position="26"/>
        <end position="43"/>
    </location>
</feature>
<dbReference type="GO" id="GO:0042802">
    <property type="term" value="F:identical protein binding"/>
    <property type="evidence" value="ECO:0007669"/>
    <property type="project" value="TreeGrafter"/>
</dbReference>
<sequence>MFWLLCLQYIAVLLFGKIIIEQFTLHIWDLLYIIVCSILGLLLKRPNVIFLIACVVMTSLTLLADSHQIKQAVVAAIESILILIVIEHIANIIVRLLHISDFYMYLFIALEICSGTILFFIYNRQSEAALKNSIGIRELILSILTLVIVYGYVLFIEQNTTDFYDVICDLVFFAFFGITNVLLQFEHQRGVNRAVELKHQSALLDNHRRYIAEMEKHYTEMRKFRHDYQNVILALNEYLKTNDVEGLNDYYQNVLKPTSVALSEQKYELEDISHIEDKAIKGLLFSKLSVAQNEGIIVSFECPTVFECFCMKRIDLIIALGIIIDNAIEATHKSENGSIRVALFRADKEQIIIVENTIDEKLPPLWQLKKTGCSTKGNNRGLGLTNLQEIIDKYPRVYLETTYTDTVFVQKIIIGKDQLND</sequence>
<dbReference type="PANTHER" id="PTHR40448">
    <property type="entry name" value="TWO-COMPONENT SENSOR HISTIDINE KINASE"/>
    <property type="match status" value="1"/>
</dbReference>
<dbReference type="Proteomes" id="UP001267003">
    <property type="component" value="Unassembled WGS sequence"/>
</dbReference>
<reference evidence="3" key="1">
    <citation type="submission" date="2023-08" db="EMBL/GenBank/DDBJ databases">
        <authorList>
            <person name="Page C.A."/>
            <person name="Perez-Diaz I.M."/>
        </authorList>
    </citation>
    <scope>NUCLEOTIDE SEQUENCE</scope>
    <source>
        <strain evidence="3">7.8.46</strain>
    </source>
</reference>
<feature type="transmembrane region" description="Helical" evidence="1">
    <location>
        <begin position="163"/>
        <end position="183"/>
    </location>
</feature>
<proteinExistence type="predicted"/>
<gene>
    <name evidence="3" type="ORF">RI536_04180</name>
</gene>
<evidence type="ECO:0000259" key="2">
    <source>
        <dbReference type="Pfam" id="PF14501"/>
    </source>
</evidence>
<evidence type="ECO:0000256" key="1">
    <source>
        <dbReference type="SAM" id="Phobius"/>
    </source>
</evidence>
<dbReference type="InterPro" id="IPR032834">
    <property type="entry name" value="NatK-like_C"/>
</dbReference>
<feature type="domain" description="Sensor histidine kinase NatK-like C-terminal" evidence="2">
    <location>
        <begin position="311"/>
        <end position="414"/>
    </location>
</feature>